<accession>A0ABR3EJI6</accession>
<name>A0ABR3EJI6_9AGAR</name>
<feature type="region of interest" description="Disordered" evidence="1">
    <location>
        <begin position="182"/>
        <end position="273"/>
    </location>
</feature>
<evidence type="ECO:0000313" key="3">
    <source>
        <dbReference type="Proteomes" id="UP001465976"/>
    </source>
</evidence>
<dbReference type="Proteomes" id="UP001465976">
    <property type="component" value="Unassembled WGS sequence"/>
</dbReference>
<feature type="compositionally biased region" description="Polar residues" evidence="1">
    <location>
        <begin position="186"/>
        <end position="206"/>
    </location>
</feature>
<feature type="non-terminal residue" evidence="2">
    <location>
        <position position="1"/>
    </location>
</feature>
<proteinExistence type="predicted"/>
<gene>
    <name evidence="2" type="ORF">V5O48_019063</name>
</gene>
<reference evidence="2 3" key="1">
    <citation type="submission" date="2024-02" db="EMBL/GenBank/DDBJ databases">
        <title>A draft genome for the cacao thread blight pathogen Marasmius crinis-equi.</title>
        <authorList>
            <person name="Cohen S.P."/>
            <person name="Baruah I.K."/>
            <person name="Amoako-Attah I."/>
            <person name="Bukari Y."/>
            <person name="Meinhardt L.W."/>
            <person name="Bailey B.A."/>
        </authorList>
    </citation>
    <scope>NUCLEOTIDE SEQUENCE [LARGE SCALE GENOMIC DNA]</scope>
    <source>
        <strain evidence="2 3">GH-76</strain>
    </source>
</reference>
<comment type="caution">
    <text evidence="2">The sequence shown here is derived from an EMBL/GenBank/DDBJ whole genome shotgun (WGS) entry which is preliminary data.</text>
</comment>
<evidence type="ECO:0000313" key="2">
    <source>
        <dbReference type="EMBL" id="KAL0563015.1"/>
    </source>
</evidence>
<evidence type="ECO:0000256" key="1">
    <source>
        <dbReference type="SAM" id="MobiDB-lite"/>
    </source>
</evidence>
<dbReference type="EMBL" id="JBAHYK010004063">
    <property type="protein sequence ID" value="KAL0563015.1"/>
    <property type="molecule type" value="Genomic_DNA"/>
</dbReference>
<organism evidence="2 3">
    <name type="scientific">Marasmius crinis-equi</name>
    <dbReference type="NCBI Taxonomy" id="585013"/>
    <lineage>
        <taxon>Eukaryota</taxon>
        <taxon>Fungi</taxon>
        <taxon>Dikarya</taxon>
        <taxon>Basidiomycota</taxon>
        <taxon>Agaricomycotina</taxon>
        <taxon>Agaricomycetes</taxon>
        <taxon>Agaricomycetidae</taxon>
        <taxon>Agaricales</taxon>
        <taxon>Marasmiineae</taxon>
        <taxon>Marasmiaceae</taxon>
        <taxon>Marasmius</taxon>
    </lineage>
</organism>
<keyword evidence="3" id="KW-1185">Reference proteome</keyword>
<sequence length="273" mass="30509">DIIIAGNTLSGRLNIDSWLEATDLIRHIHNLSIDDLPPLPDNFLIPLTKLKVLLWTLPDEPSDSDFGFLDSYRNYWEHVKWNKKAHFIETISHYINEYPSLRGSHNKCDTNTPLVTHRKGLELIGFLYTQWNASHTKLDNYFTESYRRELREAWMKALECVMVANKLDSSDELKAMFTLLPDSRSDSPLDNTTPQQIQGDNMTTEGHTAGGDRGTTVECHSRDGEVPTEAPNNEEAIELVALKGSVRESGGGSVGHTSQKDDSIGGSGADNNV</sequence>
<protein>
    <submittedName>
        <fullName evidence="2">Uncharacterized protein</fullName>
    </submittedName>
</protein>